<evidence type="ECO:0000256" key="3">
    <source>
        <dbReference type="ARBA" id="ARBA00022884"/>
    </source>
</evidence>
<evidence type="ECO:0000259" key="7">
    <source>
        <dbReference type="Pfam" id="PF17403"/>
    </source>
</evidence>
<dbReference type="RefSeq" id="XP_010936257.1">
    <property type="nucleotide sequence ID" value="XM_010937955.3"/>
</dbReference>
<dbReference type="InterPro" id="IPR035367">
    <property type="entry name" value="Nrap_D2"/>
</dbReference>
<accession>A0A6I9S1Z3</accession>
<dbReference type="InterPro" id="IPR035371">
    <property type="entry name" value="Nrap_D6"/>
</dbReference>
<dbReference type="AlphaFoldDB" id="A0A6I9S1Z3"/>
<proteinExistence type="inferred from homology"/>
<reference evidence="13" key="1">
    <citation type="submission" date="2025-08" db="UniProtKB">
        <authorList>
            <consortium name="RefSeq"/>
        </authorList>
    </citation>
    <scope>IDENTIFICATION</scope>
</reference>
<feature type="domain" description="Nrap protein" evidence="8">
    <location>
        <begin position="382"/>
        <end position="536"/>
    </location>
</feature>
<evidence type="ECO:0000313" key="12">
    <source>
        <dbReference type="Proteomes" id="UP000504607"/>
    </source>
</evidence>
<evidence type="ECO:0000256" key="1">
    <source>
        <dbReference type="ARBA" id="ARBA00004604"/>
    </source>
</evidence>
<dbReference type="GeneID" id="105055924"/>
<evidence type="ECO:0000256" key="5">
    <source>
        <dbReference type="RuleBase" id="RU364032"/>
    </source>
</evidence>
<dbReference type="Pfam" id="PF17405">
    <property type="entry name" value="Nrap_D4"/>
    <property type="match status" value="1"/>
</dbReference>
<evidence type="ECO:0000259" key="9">
    <source>
        <dbReference type="Pfam" id="PF17405"/>
    </source>
</evidence>
<dbReference type="RefSeq" id="XP_073103599.1">
    <property type="nucleotide sequence ID" value="XM_073247498.1"/>
</dbReference>
<organism evidence="12 13">
    <name type="scientific">Elaeis guineensis var. tenera</name>
    <name type="common">Oil palm</name>
    <dbReference type="NCBI Taxonomy" id="51953"/>
    <lineage>
        <taxon>Eukaryota</taxon>
        <taxon>Viridiplantae</taxon>
        <taxon>Streptophyta</taxon>
        <taxon>Embryophyta</taxon>
        <taxon>Tracheophyta</taxon>
        <taxon>Spermatophyta</taxon>
        <taxon>Magnoliopsida</taxon>
        <taxon>Liliopsida</taxon>
        <taxon>Arecaceae</taxon>
        <taxon>Arecoideae</taxon>
        <taxon>Cocoseae</taxon>
        <taxon>Elaeidinae</taxon>
        <taxon>Elaeis</taxon>
    </lineage>
</organism>
<dbReference type="Proteomes" id="UP000504607">
    <property type="component" value="Chromosome 13"/>
</dbReference>
<dbReference type="Pfam" id="PF17404">
    <property type="entry name" value="Nrap_D3"/>
    <property type="match status" value="1"/>
</dbReference>
<dbReference type="InterPro" id="IPR005554">
    <property type="entry name" value="NOL6/Upt22"/>
</dbReference>
<evidence type="ECO:0000259" key="6">
    <source>
        <dbReference type="Pfam" id="PF03813"/>
    </source>
</evidence>
<dbReference type="Pfam" id="PF17403">
    <property type="entry name" value="Nrap_D2"/>
    <property type="match status" value="1"/>
</dbReference>
<dbReference type="GO" id="GO:0003723">
    <property type="term" value="F:RNA binding"/>
    <property type="evidence" value="ECO:0007669"/>
    <property type="project" value="UniProtKB-KW"/>
</dbReference>
<evidence type="ECO:0000259" key="8">
    <source>
        <dbReference type="Pfam" id="PF17404"/>
    </source>
</evidence>
<dbReference type="InterPro" id="IPR035370">
    <property type="entry name" value="Nrap_D5"/>
</dbReference>
<dbReference type="InterPro" id="IPR035369">
    <property type="entry name" value="Nrap_D4"/>
</dbReference>
<dbReference type="InParanoid" id="A0A6I9S1Z3"/>
<name>A0A6I9S1Z3_ELAGV</name>
<evidence type="ECO:0000259" key="10">
    <source>
        <dbReference type="Pfam" id="PF17406"/>
    </source>
</evidence>
<dbReference type="Gene3D" id="1.10.1410.10">
    <property type="match status" value="1"/>
</dbReference>
<dbReference type="GO" id="GO:0006364">
    <property type="term" value="P:rRNA processing"/>
    <property type="evidence" value="ECO:0007669"/>
    <property type="project" value="TreeGrafter"/>
</dbReference>
<dbReference type="GO" id="GO:0032040">
    <property type="term" value="C:small-subunit processome"/>
    <property type="evidence" value="ECO:0007669"/>
    <property type="project" value="TreeGrafter"/>
</dbReference>
<gene>
    <name evidence="13" type="primary">LOC105055924</name>
</gene>
<comment type="similarity">
    <text evidence="2 5">Belongs to the NRAP family.</text>
</comment>
<dbReference type="PANTHER" id="PTHR17972:SF0">
    <property type="entry name" value="NUCLEOLAR PROTEIN 6"/>
    <property type="match status" value="1"/>
</dbReference>
<dbReference type="Pfam" id="PF03813">
    <property type="entry name" value="Nrap"/>
    <property type="match status" value="1"/>
</dbReference>
<dbReference type="OrthoDB" id="10251401at2759"/>
<keyword evidence="12" id="KW-1185">Reference proteome</keyword>
<dbReference type="GO" id="GO:0032545">
    <property type="term" value="C:CURI complex"/>
    <property type="evidence" value="ECO:0007669"/>
    <property type="project" value="TreeGrafter"/>
</dbReference>
<protein>
    <submittedName>
        <fullName evidence="13">Nucleolar protein 6</fullName>
    </submittedName>
</protein>
<feature type="domain" description="Nrap protein" evidence="7">
    <location>
        <begin position="234"/>
        <end position="378"/>
    </location>
</feature>
<dbReference type="Pfam" id="PF17407">
    <property type="entry name" value="Nrap_D6"/>
    <property type="match status" value="1"/>
</dbReference>
<keyword evidence="4 5" id="KW-0539">Nucleus</keyword>
<comment type="subcellular location">
    <subcellularLocation>
        <location evidence="1 5">Nucleus</location>
        <location evidence="1 5">Nucleolus</location>
    </subcellularLocation>
</comment>
<feature type="domain" description="Nrap protein" evidence="11">
    <location>
        <begin position="906"/>
        <end position="1043"/>
    </location>
</feature>
<feature type="domain" description="Nrap protein" evidence="10">
    <location>
        <begin position="740"/>
        <end position="892"/>
    </location>
</feature>
<evidence type="ECO:0000313" key="13">
    <source>
        <dbReference type="RefSeq" id="XP_010936257.1"/>
    </source>
</evidence>
<keyword evidence="3 5" id="KW-0694">RNA-binding</keyword>
<dbReference type="GO" id="GO:0006409">
    <property type="term" value="P:tRNA export from nucleus"/>
    <property type="evidence" value="ECO:0007669"/>
    <property type="project" value="TreeGrafter"/>
</dbReference>
<dbReference type="GO" id="GO:0034456">
    <property type="term" value="C:UTP-C complex"/>
    <property type="evidence" value="ECO:0007669"/>
    <property type="project" value="TreeGrafter"/>
</dbReference>
<dbReference type="InterPro" id="IPR035082">
    <property type="entry name" value="Nrap_D1"/>
</dbReference>
<dbReference type="Pfam" id="PF17406">
    <property type="entry name" value="Nrap_D5"/>
    <property type="match status" value="1"/>
</dbReference>
<evidence type="ECO:0000256" key="4">
    <source>
        <dbReference type="ARBA" id="ARBA00023242"/>
    </source>
</evidence>
<dbReference type="InterPro" id="IPR035368">
    <property type="entry name" value="Nrap_D3"/>
</dbReference>
<dbReference type="PANTHER" id="PTHR17972">
    <property type="entry name" value="NUCLEOLAR RNA-ASSOCIATED PROTEIN"/>
    <property type="match status" value="1"/>
</dbReference>
<feature type="domain" description="Nrap protein" evidence="9">
    <location>
        <begin position="567"/>
        <end position="737"/>
    </location>
</feature>
<feature type="domain" description="Nrap protein" evidence="6">
    <location>
        <begin position="95"/>
        <end position="227"/>
    </location>
</feature>
<evidence type="ECO:0000259" key="11">
    <source>
        <dbReference type="Pfam" id="PF17407"/>
    </source>
</evidence>
<sequence length="1053" mass="120687">MGPETDSMDLKVSELLKEVRLDASAINSLDRAVSSVIDAIRAIPDQEVSSESTPAFIRDLRVPSDKVSFTFQSPEHVQVGGSHSIRSIAKPDVNVDLLIRMPKECFHEKDYLNHRYHAKRSLYLRVVEKSLKSCPVVRKIGWSTFQNEARKPVLLVFPVMEIAEHSEFFIRIIPTATSVFNVSRLNLTRNNVRSFSQGGVTQATPKYNSSIMEDMFLEESAEFVRKVFLEWKSLEEALILLKVWARHRSFIYMHDCLNGYLISIIMSYLTVRSGGNLINKSMNAMQIFRVTLKFIATSSLFEKGLSLQPLGHSNLSKEDMAQYLQLFSVVLCDTSGHFNLTFRMTRTAFSALQDEASWTLNCIDKCRGGGFDEIFMTKVDFAAKFDYCMRINMKGNARVYASDFCLDDECWRICEKDMNSLIQQGLSDRAKLIRVNWRNTPSEWNIDDGFSKFSYEPMLVGIMTSSQEKSFRVVDVGPSPENKEEVVKFRKFWEEKAELRRFKDGTIAESTVWECEPWERHLVIKIIIEYILTKHFLLLKEDMVVIVDQLDFCLHLDGKDPISFSGGLIRAFEILAKRLRLLDDIPLRISSVQPLDPAFRHTSVLPPEPHPLAYENGFDRKPPNFTTTCIRPLEVMIQLEGSGNWPLDHVAIEKTKSAFLLKIGESLQDRWGVFCTASEDEVDVLMSGYAFCLRILHERGLNLSRIQAGNDKVKSALSIDKELFLRSQHSSMINGLHGRFPTYGPVVRLAKRWVSSHLFSSFLAEEAIELVVAYLFLKPFPFHAPCSRITGFLRFLRLLSNYDWIFSPLIVDINNDFTSKDEKEINENFMLSRKSYEENAQDVETAMFLATSYDKASEAWTKFSPNRLVLKRIVSYARSSADLLTNLILQGHNGPYTWECLFRTPLNNYDAVVLLHRDKLSYPRSLLFPAEINNGKHVIWGRASKGFHPYMSLGGALKSLEDARNKLMVNFDPVRYLLEDLKREFPDTFNVWCDSLGGDAIGLTWEKRDSKKRGRDEGDEIRRDPTDILREVGEVGKGFVKSVYLLKAPRFHS</sequence>
<evidence type="ECO:0000256" key="2">
    <source>
        <dbReference type="ARBA" id="ARBA00006674"/>
    </source>
</evidence>